<evidence type="ECO:0000313" key="3">
    <source>
        <dbReference type="Proteomes" id="UP001365542"/>
    </source>
</evidence>
<evidence type="ECO:0000313" key="2">
    <source>
        <dbReference type="EMBL" id="KAK6538373.1"/>
    </source>
</evidence>
<dbReference type="Proteomes" id="UP001365542">
    <property type="component" value="Unassembled WGS sequence"/>
</dbReference>
<keyword evidence="3" id="KW-1185">Reference proteome</keyword>
<proteinExistence type="predicted"/>
<organism evidence="2 3">
    <name type="scientific">Orbilia ellipsospora</name>
    <dbReference type="NCBI Taxonomy" id="2528407"/>
    <lineage>
        <taxon>Eukaryota</taxon>
        <taxon>Fungi</taxon>
        <taxon>Dikarya</taxon>
        <taxon>Ascomycota</taxon>
        <taxon>Pezizomycotina</taxon>
        <taxon>Orbiliomycetes</taxon>
        <taxon>Orbiliales</taxon>
        <taxon>Orbiliaceae</taxon>
        <taxon>Orbilia</taxon>
    </lineage>
</organism>
<dbReference type="AlphaFoldDB" id="A0AAV9X8G6"/>
<feature type="compositionally biased region" description="Polar residues" evidence="1">
    <location>
        <begin position="153"/>
        <end position="167"/>
    </location>
</feature>
<sequence>MAESVFYPSSPIAVAAGGTAEGIADYRNALDKMEEGLMLAFCMSALAAMSAAPPPNSHITDFWGIISLHVLSFLRKYEYDRLHIEFTETATLFVVAVSRNNPDKQEMAEKFATLSNFVEVCQLILKADFETFHGEHPVSAGDSGEPGGDDTVHNQPENTASNGEQQG</sequence>
<reference evidence="2 3" key="1">
    <citation type="submission" date="2019-10" db="EMBL/GenBank/DDBJ databases">
        <authorList>
            <person name="Palmer J.M."/>
        </authorList>
    </citation>
    <scope>NUCLEOTIDE SEQUENCE [LARGE SCALE GENOMIC DNA]</scope>
    <source>
        <strain evidence="2 3">TWF694</strain>
    </source>
</reference>
<evidence type="ECO:0000256" key="1">
    <source>
        <dbReference type="SAM" id="MobiDB-lite"/>
    </source>
</evidence>
<gene>
    <name evidence="2" type="ORF">TWF694_011253</name>
</gene>
<comment type="caution">
    <text evidence="2">The sequence shown here is derived from an EMBL/GenBank/DDBJ whole genome shotgun (WGS) entry which is preliminary data.</text>
</comment>
<feature type="region of interest" description="Disordered" evidence="1">
    <location>
        <begin position="135"/>
        <end position="167"/>
    </location>
</feature>
<dbReference type="EMBL" id="JAVHJO010000008">
    <property type="protein sequence ID" value="KAK6538373.1"/>
    <property type="molecule type" value="Genomic_DNA"/>
</dbReference>
<protein>
    <submittedName>
        <fullName evidence="2">Uncharacterized protein</fullName>
    </submittedName>
</protein>
<name>A0AAV9X8G6_9PEZI</name>
<accession>A0AAV9X8G6</accession>